<dbReference type="GO" id="GO:0006629">
    <property type="term" value="P:lipid metabolic process"/>
    <property type="evidence" value="ECO:0007669"/>
    <property type="project" value="InterPro"/>
</dbReference>
<dbReference type="Pfam" id="PF00657">
    <property type="entry name" value="Lipase_GDSL"/>
    <property type="match status" value="1"/>
</dbReference>
<dbReference type="PROSITE" id="PS01098">
    <property type="entry name" value="LIPASE_GDSL_SER"/>
    <property type="match status" value="1"/>
</dbReference>
<evidence type="ECO:0000256" key="1">
    <source>
        <dbReference type="ARBA" id="ARBA00008668"/>
    </source>
</evidence>
<evidence type="ECO:0000256" key="2">
    <source>
        <dbReference type="SAM" id="SignalP"/>
    </source>
</evidence>
<name>A0A3P6CWP3_BRAOL</name>
<dbReference type="CDD" id="cd01837">
    <property type="entry name" value="SGNH_plant_lipase_like"/>
    <property type="match status" value="1"/>
</dbReference>
<dbReference type="PANTHER" id="PTHR45642:SF99">
    <property type="entry name" value="GDSL ESTERASE_LIPASE EXL6"/>
    <property type="match status" value="1"/>
</dbReference>
<protein>
    <submittedName>
        <fullName evidence="3">Uncharacterized protein</fullName>
    </submittedName>
</protein>
<dbReference type="SUPFAM" id="SSF52266">
    <property type="entry name" value="SGNH hydrolase"/>
    <property type="match status" value="1"/>
</dbReference>
<evidence type="ECO:0000313" key="3">
    <source>
        <dbReference type="EMBL" id="VDD23237.1"/>
    </source>
</evidence>
<keyword evidence="2" id="KW-0732">Signal</keyword>
<dbReference type="AlphaFoldDB" id="A0A3P6CWP3"/>
<dbReference type="InterPro" id="IPR008265">
    <property type="entry name" value="Lipase_GDSL_AS"/>
</dbReference>
<accession>A0A3P6CWP3</accession>
<dbReference type="InterPro" id="IPR001087">
    <property type="entry name" value="GDSL"/>
</dbReference>
<comment type="similarity">
    <text evidence="1">Belongs to the 'GDSL' lipolytic enzyme family.</text>
</comment>
<dbReference type="GO" id="GO:0005576">
    <property type="term" value="C:extracellular region"/>
    <property type="evidence" value="ECO:0007669"/>
    <property type="project" value="TreeGrafter"/>
</dbReference>
<dbReference type="EMBL" id="LR031874">
    <property type="protein sequence ID" value="VDD23237.1"/>
    <property type="molecule type" value="Genomic_DNA"/>
</dbReference>
<proteinExistence type="inferred from homology"/>
<dbReference type="InterPro" id="IPR035669">
    <property type="entry name" value="SGNH_plant_lipase-like"/>
</dbReference>
<dbReference type="GO" id="GO:0016298">
    <property type="term" value="F:lipase activity"/>
    <property type="evidence" value="ECO:0007669"/>
    <property type="project" value="InterPro"/>
</dbReference>
<gene>
    <name evidence="3" type="ORF">BOLC2T09348H</name>
</gene>
<feature type="signal peptide" evidence="2">
    <location>
        <begin position="1"/>
        <end position="22"/>
    </location>
</feature>
<sequence length="360" mass="41009">MLRENILVLTLFSIYCLSSAAGQNKSFSALFAFGDSILDTGNNNRLLTLLKGNFWPYGWNYDYKIPTGRFGNGRVFTDMVGRISHTLYGLLIFFLQKKINLGVKRVVPAYRRMRRIKPGDLKTGVCFASGGSGIDHLTSRTLGVLSTGDQVRDFKKYLRKLKTATKNKKEMKKIISNAVFLISEGNNDIGYFVTPARLRLRSIDTYTSNMVFWTKAFLQDLYDLGARKFAVMGVIPVGCLPFHRFLFGGVFAWCNFMMNRISEDFNTKLQKALIGYEVEESFKGAKFVYVDMYGSIMDLINHPKAYGFTEAKRSCCCMVTSIIPCRNPDEYVFYDFAHPTMKTYEVISKPLVYQMRKGLA</sequence>
<dbReference type="PANTHER" id="PTHR45642">
    <property type="entry name" value="GDSL ESTERASE/LIPASE EXL3"/>
    <property type="match status" value="1"/>
</dbReference>
<reference evidence="3" key="1">
    <citation type="submission" date="2018-11" db="EMBL/GenBank/DDBJ databases">
        <authorList>
            <consortium name="Genoscope - CEA"/>
            <person name="William W."/>
        </authorList>
    </citation>
    <scope>NUCLEOTIDE SEQUENCE</scope>
</reference>
<dbReference type="Gene3D" id="3.40.50.1110">
    <property type="entry name" value="SGNH hydrolase"/>
    <property type="match status" value="1"/>
</dbReference>
<feature type="chain" id="PRO_5018270323" evidence="2">
    <location>
        <begin position="23"/>
        <end position="360"/>
    </location>
</feature>
<dbReference type="InterPro" id="IPR036514">
    <property type="entry name" value="SGNH_hydro_sf"/>
</dbReference>
<organism evidence="3">
    <name type="scientific">Brassica oleracea</name>
    <name type="common">Wild cabbage</name>
    <dbReference type="NCBI Taxonomy" id="3712"/>
    <lineage>
        <taxon>Eukaryota</taxon>
        <taxon>Viridiplantae</taxon>
        <taxon>Streptophyta</taxon>
        <taxon>Embryophyta</taxon>
        <taxon>Tracheophyta</taxon>
        <taxon>Spermatophyta</taxon>
        <taxon>Magnoliopsida</taxon>
        <taxon>eudicotyledons</taxon>
        <taxon>Gunneridae</taxon>
        <taxon>Pentapetalae</taxon>
        <taxon>rosids</taxon>
        <taxon>malvids</taxon>
        <taxon>Brassicales</taxon>
        <taxon>Brassicaceae</taxon>
        <taxon>Brassiceae</taxon>
        <taxon>Brassica</taxon>
    </lineage>
</organism>
<dbReference type="InterPro" id="IPR050592">
    <property type="entry name" value="GDSL_lipolytic_enzyme"/>
</dbReference>